<feature type="region of interest" description="Disordered" evidence="1">
    <location>
        <begin position="183"/>
        <end position="208"/>
    </location>
</feature>
<keyword evidence="4" id="KW-1185">Reference proteome</keyword>
<feature type="transmembrane region" description="Helical" evidence="2">
    <location>
        <begin position="142"/>
        <end position="161"/>
    </location>
</feature>
<proteinExistence type="predicted"/>
<gene>
    <name evidence="3" type="ORF">RM780_09275</name>
</gene>
<keyword evidence="2" id="KW-0472">Membrane</keyword>
<evidence type="ECO:0000256" key="2">
    <source>
        <dbReference type="SAM" id="Phobius"/>
    </source>
</evidence>
<keyword evidence="2" id="KW-0812">Transmembrane</keyword>
<dbReference type="Proteomes" id="UP001183388">
    <property type="component" value="Unassembled WGS sequence"/>
</dbReference>
<evidence type="ECO:0000313" key="3">
    <source>
        <dbReference type="EMBL" id="MDT0307152.1"/>
    </source>
</evidence>
<comment type="caution">
    <text evidence="3">The sequence shown here is derived from an EMBL/GenBank/DDBJ whole genome shotgun (WGS) entry which is preliminary data.</text>
</comment>
<protein>
    <submittedName>
        <fullName evidence="3">Uncharacterized protein</fullName>
    </submittedName>
</protein>
<reference evidence="4" key="1">
    <citation type="submission" date="2023-07" db="EMBL/GenBank/DDBJ databases">
        <title>30 novel species of actinomycetes from the DSMZ collection.</title>
        <authorList>
            <person name="Nouioui I."/>
        </authorList>
    </citation>
    <scope>NUCLEOTIDE SEQUENCE [LARGE SCALE GENOMIC DNA]</scope>
    <source>
        <strain evidence="4">DSM 44917</strain>
    </source>
</reference>
<accession>A0ABU2L6P3</accession>
<sequence length="208" mass="20509">LEPPLRELAVATLLAAHDAEEAERARVRGFRNVLAVAVLATAVIAAGMVLWGYASPSGLPPHLCADGRCPSGGRPDGSDVLLVATLGLAAAALAGAASLRSVGAASAPYAVPLALVLLRLPVGALTALLGVCLLNGQFVPGLTSLDSGAQVVAWAIAFGFLQESVTRMVDRQGGLVLAGGGGGGGGTAMAGKGVGTGGERGTGGRRRQ</sequence>
<dbReference type="EMBL" id="JAVREN010000009">
    <property type="protein sequence ID" value="MDT0307152.1"/>
    <property type="molecule type" value="Genomic_DNA"/>
</dbReference>
<feature type="compositionally biased region" description="Gly residues" evidence="1">
    <location>
        <begin position="183"/>
        <end position="201"/>
    </location>
</feature>
<organism evidence="3 4">
    <name type="scientific">Streptomyces boetiae</name>
    <dbReference type="NCBI Taxonomy" id="3075541"/>
    <lineage>
        <taxon>Bacteria</taxon>
        <taxon>Bacillati</taxon>
        <taxon>Actinomycetota</taxon>
        <taxon>Actinomycetes</taxon>
        <taxon>Kitasatosporales</taxon>
        <taxon>Streptomycetaceae</taxon>
        <taxon>Streptomyces</taxon>
    </lineage>
</organism>
<feature type="transmembrane region" description="Helical" evidence="2">
    <location>
        <begin position="111"/>
        <end position="136"/>
    </location>
</feature>
<name>A0ABU2L6P3_9ACTN</name>
<feature type="transmembrane region" description="Helical" evidence="2">
    <location>
        <begin position="33"/>
        <end position="53"/>
    </location>
</feature>
<keyword evidence="2" id="KW-1133">Transmembrane helix</keyword>
<evidence type="ECO:0000256" key="1">
    <source>
        <dbReference type="SAM" id="MobiDB-lite"/>
    </source>
</evidence>
<evidence type="ECO:0000313" key="4">
    <source>
        <dbReference type="Proteomes" id="UP001183388"/>
    </source>
</evidence>
<feature type="non-terminal residue" evidence="3">
    <location>
        <position position="1"/>
    </location>
</feature>
<feature type="transmembrane region" description="Helical" evidence="2">
    <location>
        <begin position="80"/>
        <end position="99"/>
    </location>
</feature>